<dbReference type="SMART" id="SM00409">
    <property type="entry name" value="IG"/>
    <property type="match status" value="2"/>
</dbReference>
<dbReference type="SUPFAM" id="SSF48726">
    <property type="entry name" value="Immunoglobulin"/>
    <property type="match status" value="2"/>
</dbReference>
<dbReference type="InterPro" id="IPR036179">
    <property type="entry name" value="Ig-like_dom_sf"/>
</dbReference>
<evidence type="ECO:0000256" key="6">
    <source>
        <dbReference type="ARBA" id="ARBA00023136"/>
    </source>
</evidence>
<dbReference type="GO" id="GO:0016020">
    <property type="term" value="C:membrane"/>
    <property type="evidence" value="ECO:0007669"/>
    <property type="project" value="UniProtKB-SubCell"/>
</dbReference>
<dbReference type="InterPro" id="IPR007110">
    <property type="entry name" value="Ig-like_dom"/>
</dbReference>
<evidence type="ECO:0000256" key="1">
    <source>
        <dbReference type="ARBA" id="ARBA00004479"/>
    </source>
</evidence>
<dbReference type="AlphaFoldDB" id="A0AAV7Q831"/>
<organism evidence="10 11">
    <name type="scientific">Pleurodeles waltl</name>
    <name type="common">Iberian ribbed newt</name>
    <dbReference type="NCBI Taxonomy" id="8319"/>
    <lineage>
        <taxon>Eukaryota</taxon>
        <taxon>Metazoa</taxon>
        <taxon>Chordata</taxon>
        <taxon>Craniata</taxon>
        <taxon>Vertebrata</taxon>
        <taxon>Euteleostomi</taxon>
        <taxon>Amphibia</taxon>
        <taxon>Batrachia</taxon>
        <taxon>Caudata</taxon>
        <taxon>Salamandroidea</taxon>
        <taxon>Salamandridae</taxon>
        <taxon>Pleurodelinae</taxon>
        <taxon>Pleurodeles</taxon>
    </lineage>
</organism>
<keyword evidence="11" id="KW-1185">Reference proteome</keyword>
<reference evidence="10" key="1">
    <citation type="journal article" date="2022" name="bioRxiv">
        <title>Sequencing and chromosome-scale assembly of the giantPleurodeles waltlgenome.</title>
        <authorList>
            <person name="Brown T."/>
            <person name="Elewa A."/>
            <person name="Iarovenko S."/>
            <person name="Subramanian E."/>
            <person name="Araus A.J."/>
            <person name="Petzold A."/>
            <person name="Susuki M."/>
            <person name="Suzuki K.-i.T."/>
            <person name="Hayashi T."/>
            <person name="Toyoda A."/>
            <person name="Oliveira C."/>
            <person name="Osipova E."/>
            <person name="Leigh N.D."/>
            <person name="Simon A."/>
            <person name="Yun M.H."/>
        </authorList>
    </citation>
    <scope>NUCLEOTIDE SEQUENCE</scope>
    <source>
        <strain evidence="10">20211129_DDA</strain>
        <tissue evidence="10">Liver</tissue>
    </source>
</reference>
<comment type="similarity">
    <text evidence="2">Belongs to the FAM187 family.</text>
</comment>
<protein>
    <recommendedName>
        <fullName evidence="9">Ig-like domain-containing protein</fullName>
    </recommendedName>
</protein>
<sequence length="470" mass="54600">MDKPRLLPLLYWRRLITIRELKQYAVTFKEVLRRDGALTILWFTNAEKLLSALGFQAAWDWAWALQEGLASGGRVAFEIVGKVDIFRQRPCPAFLMFENAAYLADMSFELPCNCKPEEVPAVVWFYQKRIGSNETTVLTDYNGTTFVDASNIRRGSSILLRFSIRMFSLIVFKAQVGDTGHYICGTRQGAYFYGYDIDVQSSKDALILFADSNQHPTKDQHEKRFTVFTTFWDWTMCDRCGVRGEQRRIGMCYVKSEYLFTRYRKAIQNVASCGSASVPKRFKRMMTARKTEILIRSCTMPCRHEEKDTIKSFLTQKINNVISKMGSNISIPDVPTQFYSLQVGYTLIISCPDARPESAVAWDKDDKRLYRSEYLTGLNRSMRVYIDHGNQLHITYTMEKDKGLYFCWLEGRRTAGFHLFVLRRKSRVRSFSDPETIFAMKLILLSYLFLFVLFVVIHFCKCFCYLCGCR</sequence>
<evidence type="ECO:0000256" key="7">
    <source>
        <dbReference type="ARBA" id="ARBA00023180"/>
    </source>
</evidence>
<dbReference type="InterPro" id="IPR003599">
    <property type="entry name" value="Ig_sub"/>
</dbReference>
<dbReference type="PROSITE" id="PS50835">
    <property type="entry name" value="IG_LIKE"/>
    <property type="match status" value="1"/>
</dbReference>
<dbReference type="PANTHER" id="PTHR32178:SF7">
    <property type="entry name" value="IG-LIKE V-TYPE DOMAIN-CONTAINING PROTEIN FAM187A"/>
    <property type="match status" value="1"/>
</dbReference>
<dbReference type="InterPro" id="IPR013783">
    <property type="entry name" value="Ig-like_fold"/>
</dbReference>
<evidence type="ECO:0000313" key="10">
    <source>
        <dbReference type="EMBL" id="KAJ1136493.1"/>
    </source>
</evidence>
<keyword evidence="5 8" id="KW-1133">Transmembrane helix</keyword>
<dbReference type="Proteomes" id="UP001066276">
    <property type="component" value="Chromosome 6"/>
</dbReference>
<feature type="transmembrane region" description="Helical" evidence="8">
    <location>
        <begin position="437"/>
        <end position="459"/>
    </location>
</feature>
<evidence type="ECO:0000256" key="4">
    <source>
        <dbReference type="ARBA" id="ARBA00022729"/>
    </source>
</evidence>
<comment type="caution">
    <text evidence="10">The sequence shown here is derived from an EMBL/GenBank/DDBJ whole genome shotgun (WGS) entry which is preliminary data.</text>
</comment>
<comment type="subcellular location">
    <subcellularLocation>
        <location evidence="1">Membrane</location>
        <topology evidence="1">Single-pass type I membrane protein</topology>
    </subcellularLocation>
</comment>
<evidence type="ECO:0000256" key="3">
    <source>
        <dbReference type="ARBA" id="ARBA00022692"/>
    </source>
</evidence>
<evidence type="ECO:0000259" key="9">
    <source>
        <dbReference type="PROSITE" id="PS50835"/>
    </source>
</evidence>
<dbReference type="Gene3D" id="2.60.40.10">
    <property type="entry name" value="Immunoglobulins"/>
    <property type="match status" value="2"/>
</dbReference>
<keyword evidence="6 8" id="KW-0472">Membrane</keyword>
<name>A0AAV7Q831_PLEWA</name>
<evidence type="ECO:0000313" key="11">
    <source>
        <dbReference type="Proteomes" id="UP001066276"/>
    </source>
</evidence>
<evidence type="ECO:0000256" key="8">
    <source>
        <dbReference type="SAM" id="Phobius"/>
    </source>
</evidence>
<proteinExistence type="inferred from homology"/>
<keyword evidence="7" id="KW-0325">Glycoprotein</keyword>
<gene>
    <name evidence="10" type="ORF">NDU88_002909</name>
</gene>
<dbReference type="PANTHER" id="PTHR32178">
    <property type="entry name" value="FAM187"/>
    <property type="match status" value="1"/>
</dbReference>
<dbReference type="InterPro" id="IPR039311">
    <property type="entry name" value="FAM187A/B"/>
</dbReference>
<keyword evidence="4" id="KW-0732">Signal</keyword>
<dbReference type="EMBL" id="JANPWB010000010">
    <property type="protein sequence ID" value="KAJ1136493.1"/>
    <property type="molecule type" value="Genomic_DNA"/>
</dbReference>
<feature type="domain" description="Ig-like" evidence="9">
    <location>
        <begin position="332"/>
        <end position="407"/>
    </location>
</feature>
<keyword evidence="3 8" id="KW-0812">Transmembrane</keyword>
<evidence type="ECO:0000256" key="5">
    <source>
        <dbReference type="ARBA" id="ARBA00022989"/>
    </source>
</evidence>
<accession>A0AAV7Q831</accession>
<evidence type="ECO:0000256" key="2">
    <source>
        <dbReference type="ARBA" id="ARBA00008727"/>
    </source>
</evidence>